<evidence type="ECO:0000256" key="8">
    <source>
        <dbReference type="SAM" id="MobiDB-lite"/>
    </source>
</evidence>
<evidence type="ECO:0000313" key="10">
    <source>
        <dbReference type="EMBL" id="KAF7490367.1"/>
    </source>
</evidence>
<gene>
    <name evidence="10" type="ORF">SSS_5988</name>
</gene>
<reference evidence="11" key="3">
    <citation type="submission" date="2022-06" db="UniProtKB">
        <authorList>
            <consortium name="EnsemblMetazoa"/>
        </authorList>
    </citation>
    <scope>IDENTIFICATION</scope>
</reference>
<accession>A0A834R4T9</accession>
<evidence type="ECO:0000259" key="9">
    <source>
        <dbReference type="PROSITE" id="PS52009"/>
    </source>
</evidence>
<reference evidence="10" key="2">
    <citation type="submission" date="2020-01" db="EMBL/GenBank/DDBJ databases">
        <authorList>
            <person name="Korhonen P.K.K."/>
            <person name="Guangxu M.G."/>
            <person name="Wang T.W."/>
            <person name="Stroehlein A.J.S."/>
            <person name="Young N.D."/>
            <person name="Ang C.-S.A."/>
            <person name="Fernando D.W.F."/>
            <person name="Lu H.L."/>
            <person name="Taylor S.T."/>
            <person name="Ehtesham M.E.M."/>
            <person name="Najaraj S.H.N."/>
            <person name="Harsha G.H.G."/>
            <person name="Madugundu A.M."/>
            <person name="Renuse S.R."/>
            <person name="Holt D.H."/>
            <person name="Pandey A.P."/>
            <person name="Papenfuss A.P."/>
            <person name="Gasser R.B.G."/>
            <person name="Fischer K.F."/>
        </authorList>
    </citation>
    <scope>NUCLEOTIDE SEQUENCE</scope>
    <source>
        <strain evidence="10">SSS_KF_BRIS2020</strain>
    </source>
</reference>
<dbReference type="Gene3D" id="3.40.630.30">
    <property type="match status" value="1"/>
</dbReference>
<dbReference type="InterPro" id="IPR017853">
    <property type="entry name" value="GH"/>
</dbReference>
<dbReference type="Proteomes" id="UP000070412">
    <property type="component" value="Unassembled WGS sequence"/>
</dbReference>
<sequence>MTDNTIVTEQSVISTKELQSTPAITSETFLCGVVEGFYGRPWTLEQRKDLFGKLKRFGMNVYMYAPKDDLKHRNLWRELYTVEESEQLSVLINSSKSNQILFVYAISPGLDIAYSNAKDLNALKRKLDQVKQMGCDAFAILFDDIEPELNEGDKEAFKSFASAQVSVTNEVFQHLDNPIFLFCPTEYCSSRAVPSVQNSDYLATIGSKLNSKIDVMWTGNRVISQSICLPQIQELIDVLNRKPIIWDNLHANDYDQKRLFLGPYSDRSTKIIAYLKGVLTNPNCEYEANFIPIHSLAQWSRCTQDLKEICNSEIKLESGTVNGSIEDTIPIDLNSDVYHPKNALKIAINEWIPEFYKIKNPMLKPNSILDSNKSSNLTIHNINYDSLMNFNKVTIPSNEIPVCDANSLQNSTNADNASVTSVNIPASNADNHAMRNNCFNNHSLIQSDPSDERLSPNSTKDAGINLEPMDCNPSPDQSLKINSLDVPMVETSKDDATSAKSIDSDEMQTETPYEVDDEAKINMLTYEDIALLVDLFYLPFEHGAQGVQILQEFHWLKTNGYIVSEYRRKCSIDRNANPDINEWYDRAAKFNELTIMIGRLLTRLTFCKNRSLLYELYPYVWDIKGVISLLNSYVKWIALGRIPMTNLLQPFDLFPFTFTWFSKGYKEAFQSGEQEPWLFRGGLTGELQRMLPVESINDLFLYKAPDSPTSRIYTIRPYLPNDLLQVYDVCFKNYDKHINLEAQEILVGDKFIGGFLTLSPEYCFVVEDDIRLCGYALAVLDAKKFFDQLSVSWIPELLRKYPMKTLDQTQPKEKNVQQFIDEMHRYYQNPLFADPESIHKNYPSLLSLSVMTNIMDLSVPKRMLTCVIAALKANGSKGIYSRIANEKKLIDFYLKLGFQTIICRTSPKTMTSIWVESFS</sequence>
<feature type="domain" description="GH84" evidence="9">
    <location>
        <begin position="29"/>
        <end position="304"/>
    </location>
</feature>
<dbReference type="PROSITE" id="PS52009">
    <property type="entry name" value="GH84"/>
    <property type="match status" value="1"/>
</dbReference>
<dbReference type="OrthoDB" id="9975416at2759"/>
<dbReference type="AlphaFoldDB" id="A0A834R4T9"/>
<comment type="catalytic activity">
    <reaction evidence="5">
        <text>3-O-(N-acetyl-beta-D-glucosaminyl)-L-threonyl-[protein] + H2O = L-threonyl-[protein] + N-acetyl-D-glucosamine</text>
        <dbReference type="Rhea" id="RHEA:48892"/>
        <dbReference type="Rhea" id="RHEA-COMP:11060"/>
        <dbReference type="Rhea" id="RHEA-COMP:12252"/>
        <dbReference type="ChEBI" id="CHEBI:15377"/>
        <dbReference type="ChEBI" id="CHEBI:30013"/>
        <dbReference type="ChEBI" id="CHEBI:90840"/>
        <dbReference type="ChEBI" id="CHEBI:506227"/>
        <dbReference type="EC" id="3.2.1.169"/>
    </reaction>
</comment>
<protein>
    <recommendedName>
        <fullName evidence="6">protein O-GlcNAcase</fullName>
        <ecNumber evidence="6">3.2.1.169</ecNumber>
    </recommendedName>
    <alternativeName>
        <fullName evidence="3">Beta-N-acetylhexosaminidase</fullName>
    </alternativeName>
    <alternativeName>
        <fullName evidence="7">Beta-hexosaminidase</fullName>
    </alternativeName>
</protein>
<keyword evidence="2" id="KW-0326">Glycosidase</keyword>
<dbReference type="EnsemblMetazoa" id="SSS_5988s_mrna">
    <property type="protein sequence ID" value="KAF7490367.1"/>
    <property type="gene ID" value="SSS_5988"/>
</dbReference>
<evidence type="ECO:0000256" key="7">
    <source>
        <dbReference type="ARBA" id="ARBA00076634"/>
    </source>
</evidence>
<evidence type="ECO:0000256" key="5">
    <source>
        <dbReference type="ARBA" id="ARBA00052136"/>
    </source>
</evidence>
<dbReference type="PANTHER" id="PTHR13170:SF16">
    <property type="entry name" value="PROTEIN O-GLCNACASE"/>
    <property type="match status" value="1"/>
</dbReference>
<dbReference type="InterPro" id="IPR016181">
    <property type="entry name" value="Acyl_CoA_acyltransferase"/>
</dbReference>
<proteinExistence type="predicted"/>
<dbReference type="SUPFAM" id="SSF55729">
    <property type="entry name" value="Acyl-CoA N-acyltransferases (Nat)"/>
    <property type="match status" value="1"/>
</dbReference>
<feature type="region of interest" description="Disordered" evidence="8">
    <location>
        <begin position="490"/>
        <end position="511"/>
    </location>
</feature>
<dbReference type="Gene3D" id="1.20.58.240">
    <property type="entry name" value="STAT, domain 1"/>
    <property type="match status" value="1"/>
</dbReference>
<keyword evidence="12" id="KW-1185">Reference proteome</keyword>
<dbReference type="Pfam" id="PF07555">
    <property type="entry name" value="NAGidase"/>
    <property type="match status" value="1"/>
</dbReference>
<evidence type="ECO:0000313" key="11">
    <source>
        <dbReference type="EnsemblMetazoa" id="KAF7490367.1"/>
    </source>
</evidence>
<evidence type="ECO:0000256" key="4">
    <source>
        <dbReference type="ARBA" id="ARBA00050933"/>
    </source>
</evidence>
<evidence type="ECO:0000256" key="2">
    <source>
        <dbReference type="ARBA" id="ARBA00023295"/>
    </source>
</evidence>
<dbReference type="GO" id="GO:0102571">
    <property type="term" value="F:[protein]-3-O-(N-acetyl-D-glucosaminyl)-L-serine/L-threonine O-N-acetyl-alpha-D-glucosaminase activity"/>
    <property type="evidence" value="ECO:0007669"/>
    <property type="project" value="UniProtKB-EC"/>
</dbReference>
<keyword evidence="1" id="KW-0378">Hydrolase</keyword>
<evidence type="ECO:0000313" key="12">
    <source>
        <dbReference type="Proteomes" id="UP000070412"/>
    </source>
</evidence>
<dbReference type="EMBL" id="WVUK01000062">
    <property type="protein sequence ID" value="KAF7490367.1"/>
    <property type="molecule type" value="Genomic_DNA"/>
</dbReference>
<evidence type="ECO:0000256" key="1">
    <source>
        <dbReference type="ARBA" id="ARBA00022801"/>
    </source>
</evidence>
<dbReference type="PANTHER" id="PTHR13170">
    <property type="entry name" value="O-GLCNACASE"/>
    <property type="match status" value="1"/>
</dbReference>
<organism evidence="10">
    <name type="scientific">Sarcoptes scabiei</name>
    <name type="common">Itch mite</name>
    <name type="synonym">Acarus scabiei</name>
    <dbReference type="NCBI Taxonomy" id="52283"/>
    <lineage>
        <taxon>Eukaryota</taxon>
        <taxon>Metazoa</taxon>
        <taxon>Ecdysozoa</taxon>
        <taxon>Arthropoda</taxon>
        <taxon>Chelicerata</taxon>
        <taxon>Arachnida</taxon>
        <taxon>Acari</taxon>
        <taxon>Acariformes</taxon>
        <taxon>Sarcoptiformes</taxon>
        <taxon>Astigmata</taxon>
        <taxon>Psoroptidia</taxon>
        <taxon>Sarcoptoidea</taxon>
        <taxon>Sarcoptidae</taxon>
        <taxon>Sarcoptinae</taxon>
        <taxon>Sarcoptes</taxon>
    </lineage>
</organism>
<dbReference type="GO" id="GO:0016231">
    <property type="term" value="F:beta-N-acetylglucosaminidase activity"/>
    <property type="evidence" value="ECO:0007669"/>
    <property type="project" value="TreeGrafter"/>
</dbReference>
<dbReference type="SUPFAM" id="SSF51445">
    <property type="entry name" value="(Trans)glycosidases"/>
    <property type="match status" value="1"/>
</dbReference>
<name>A0A834R4T9_SARSC</name>
<feature type="region of interest" description="Disordered" evidence="8">
    <location>
        <begin position="440"/>
        <end position="466"/>
    </location>
</feature>
<dbReference type="Gene3D" id="3.20.20.80">
    <property type="entry name" value="Glycosidases"/>
    <property type="match status" value="1"/>
</dbReference>
<evidence type="ECO:0000256" key="3">
    <source>
        <dbReference type="ARBA" id="ARBA00030512"/>
    </source>
</evidence>
<dbReference type="GO" id="GO:0009100">
    <property type="term" value="P:glycoprotein metabolic process"/>
    <property type="evidence" value="ECO:0007669"/>
    <property type="project" value="TreeGrafter"/>
</dbReference>
<dbReference type="InterPro" id="IPR011496">
    <property type="entry name" value="O-GlcNAcase_cat"/>
</dbReference>
<reference evidence="12" key="1">
    <citation type="journal article" date="2020" name="PLoS Negl. Trop. Dis.">
        <title>High-quality nuclear genome for Sarcoptes scabiei-A critical resource for a neglected parasite.</title>
        <authorList>
            <person name="Korhonen P.K."/>
            <person name="Gasser R.B."/>
            <person name="Ma G."/>
            <person name="Wang T."/>
            <person name="Stroehlein A.J."/>
            <person name="Young N.D."/>
            <person name="Ang C.S."/>
            <person name="Fernando D.D."/>
            <person name="Lu H.C."/>
            <person name="Taylor S."/>
            <person name="Reynolds S.L."/>
            <person name="Mofiz E."/>
            <person name="Najaraj S.H."/>
            <person name="Gowda H."/>
            <person name="Madugundu A."/>
            <person name="Renuse S."/>
            <person name="Holt D."/>
            <person name="Pandey A."/>
            <person name="Papenfuss A.T."/>
            <person name="Fischer K."/>
        </authorList>
    </citation>
    <scope>NUCLEOTIDE SEQUENCE [LARGE SCALE GENOMIC DNA]</scope>
</reference>
<dbReference type="FunFam" id="3.20.20.80:FF:000009">
    <property type="entry name" value="O-GlcNAcase BT_4395"/>
    <property type="match status" value="1"/>
</dbReference>
<evidence type="ECO:0000256" key="6">
    <source>
        <dbReference type="ARBA" id="ARBA00066938"/>
    </source>
</evidence>
<comment type="catalytic activity">
    <reaction evidence="4">
        <text>3-O-(N-acetyl-beta-D-glucosaminyl)-L-seryl-[protein] + H2O = N-acetyl-D-glucosamine + L-seryl-[protein]</text>
        <dbReference type="Rhea" id="RHEA:48876"/>
        <dbReference type="Rhea" id="RHEA-COMP:9863"/>
        <dbReference type="Rhea" id="RHEA-COMP:12251"/>
        <dbReference type="ChEBI" id="CHEBI:15377"/>
        <dbReference type="ChEBI" id="CHEBI:29999"/>
        <dbReference type="ChEBI" id="CHEBI:90838"/>
        <dbReference type="ChEBI" id="CHEBI:506227"/>
        <dbReference type="EC" id="3.2.1.169"/>
    </reaction>
</comment>
<dbReference type="EC" id="3.2.1.169" evidence="6"/>
<dbReference type="InterPro" id="IPR051822">
    <property type="entry name" value="Glycosyl_Hydrolase_84"/>
</dbReference>